<proteinExistence type="predicted"/>
<sequence length="133" mass="14752">MQSVTAIFVSVLETCDQSGILLYEDMGCKPSYDRAASNSRNSCPSKYDCLGLKKSSDHCFLRGKAYMLKQRVDSKLTAGLCDLGCSCQREEDKYLPMKIRPLVSTMEKCTKKAKISCRKIPAGDAYAKPGFEV</sequence>
<feature type="non-terminal residue" evidence="1">
    <location>
        <position position="1"/>
    </location>
</feature>
<dbReference type="AlphaFoldDB" id="N6TY65"/>
<dbReference type="EMBL" id="KB631850">
    <property type="protein sequence ID" value="ERL86695.1"/>
    <property type="molecule type" value="Genomic_DNA"/>
</dbReference>
<organism evidence="1">
    <name type="scientific">Dendroctonus ponderosae</name>
    <name type="common">Mountain pine beetle</name>
    <dbReference type="NCBI Taxonomy" id="77166"/>
    <lineage>
        <taxon>Eukaryota</taxon>
        <taxon>Metazoa</taxon>
        <taxon>Ecdysozoa</taxon>
        <taxon>Arthropoda</taxon>
        <taxon>Hexapoda</taxon>
        <taxon>Insecta</taxon>
        <taxon>Pterygota</taxon>
        <taxon>Neoptera</taxon>
        <taxon>Endopterygota</taxon>
        <taxon>Coleoptera</taxon>
        <taxon>Polyphaga</taxon>
        <taxon>Cucujiformia</taxon>
        <taxon>Curculionidae</taxon>
        <taxon>Scolytinae</taxon>
        <taxon>Dendroctonus</taxon>
    </lineage>
</organism>
<dbReference type="EMBL" id="KB631013">
    <property type="protein sequence ID" value="ERL84002.1"/>
    <property type="molecule type" value="Genomic_DNA"/>
</dbReference>
<protein>
    <submittedName>
        <fullName evidence="1">Uncharacterized protein</fullName>
    </submittedName>
</protein>
<gene>
    <name evidence="2" type="ORF">D910_01318</name>
    <name evidence="3" type="ORF">D910_04101</name>
    <name evidence="1" type="ORF">YQE_12160</name>
</gene>
<reference evidence="1 4" key="1">
    <citation type="journal article" date="2013" name="Genome Biol.">
        <title>Draft genome of the mountain pine beetle, Dendroctonus ponderosae Hopkins, a major forest pest.</title>
        <authorList>
            <person name="Keeling C.I."/>
            <person name="Yuen M.M."/>
            <person name="Liao N.Y."/>
            <person name="Docking T.R."/>
            <person name="Chan S.K."/>
            <person name="Taylor G.A."/>
            <person name="Palmquist D.L."/>
            <person name="Jackman S.D."/>
            <person name="Nguyen A."/>
            <person name="Li M."/>
            <person name="Henderson H."/>
            <person name="Janes J.K."/>
            <person name="Zhao Y."/>
            <person name="Pandoh P."/>
            <person name="Moore R."/>
            <person name="Sperling F.A."/>
            <person name="Huber D.P."/>
            <person name="Birol I."/>
            <person name="Jones S.J."/>
            <person name="Bohlmann J."/>
        </authorList>
    </citation>
    <scope>NUCLEOTIDE SEQUENCE</scope>
</reference>
<dbReference type="EMBL" id="KB741277">
    <property type="protein sequence ID" value="ENN71232.1"/>
    <property type="molecule type" value="Genomic_DNA"/>
</dbReference>
<evidence type="ECO:0000313" key="2">
    <source>
        <dbReference type="EMBL" id="ERL84002.1"/>
    </source>
</evidence>
<dbReference type="OrthoDB" id="365605at2759"/>
<name>N6TY65_DENPD</name>
<evidence type="ECO:0000313" key="4">
    <source>
        <dbReference type="Proteomes" id="UP000030742"/>
    </source>
</evidence>
<evidence type="ECO:0000313" key="1">
    <source>
        <dbReference type="EMBL" id="ENN71232.1"/>
    </source>
</evidence>
<evidence type="ECO:0000313" key="3">
    <source>
        <dbReference type="EMBL" id="ERL86695.1"/>
    </source>
</evidence>
<dbReference type="Proteomes" id="UP000030742">
    <property type="component" value="Unassembled WGS sequence"/>
</dbReference>
<accession>N6TY65</accession>
<dbReference type="HOGENOM" id="CLU_1908824_0_0_1"/>